<dbReference type="EMBL" id="LR797487">
    <property type="protein sequence ID" value="CAB4220077.1"/>
    <property type="molecule type" value="Genomic_DNA"/>
</dbReference>
<evidence type="ECO:0000259" key="1">
    <source>
        <dbReference type="Pfam" id="PF06223"/>
    </source>
</evidence>
<protein>
    <recommendedName>
        <fullName evidence="1">Minor tail T domain-containing protein</fullName>
    </recommendedName>
</protein>
<evidence type="ECO:0000313" key="2">
    <source>
        <dbReference type="EMBL" id="CAB4220077.1"/>
    </source>
</evidence>
<gene>
    <name evidence="2" type="ORF">UFOVP1620_25</name>
</gene>
<feature type="domain" description="Minor tail T" evidence="1">
    <location>
        <begin position="2"/>
        <end position="68"/>
    </location>
</feature>
<dbReference type="Pfam" id="PF06223">
    <property type="entry name" value="Phage_tail_T"/>
    <property type="match status" value="1"/>
</dbReference>
<reference evidence="2" key="1">
    <citation type="submission" date="2020-05" db="EMBL/GenBank/DDBJ databases">
        <authorList>
            <person name="Chiriac C."/>
            <person name="Salcher M."/>
            <person name="Ghai R."/>
            <person name="Kavagutti S V."/>
        </authorList>
    </citation>
    <scope>NUCLEOTIDE SEQUENCE</scope>
</reference>
<dbReference type="InterPro" id="IPR009350">
    <property type="entry name" value="Phage_tail_T"/>
</dbReference>
<proteinExistence type="predicted"/>
<organism evidence="2">
    <name type="scientific">uncultured Caudovirales phage</name>
    <dbReference type="NCBI Taxonomy" id="2100421"/>
    <lineage>
        <taxon>Viruses</taxon>
        <taxon>Duplodnaviria</taxon>
        <taxon>Heunggongvirae</taxon>
        <taxon>Uroviricota</taxon>
        <taxon>Caudoviricetes</taxon>
        <taxon>Peduoviridae</taxon>
        <taxon>Maltschvirus</taxon>
        <taxon>Maltschvirus maltsch</taxon>
    </lineage>
</organism>
<sequence>MDAQELTEWMAFSTIEPLDGDRADIHAAQICSTTANVWRGSETKVLEVKDFIPDWYGENKKADNFASVKAWAQAMGTKKT</sequence>
<accession>A0A6J5T0B0</accession>
<name>A0A6J5T0B0_9CAUD</name>